<proteinExistence type="predicted"/>
<evidence type="ECO:0000313" key="2">
    <source>
        <dbReference type="Proteomes" id="UP001237207"/>
    </source>
</evidence>
<dbReference type="EMBL" id="JAUSUC010000080">
    <property type="protein sequence ID" value="MDQ0216813.1"/>
    <property type="molecule type" value="Genomic_DNA"/>
</dbReference>
<dbReference type="InterPro" id="IPR014916">
    <property type="entry name" value="KapB"/>
</dbReference>
<dbReference type="Pfam" id="PF08810">
    <property type="entry name" value="KapB"/>
    <property type="match status" value="1"/>
</dbReference>
<sequence>MNIGEHVIAFYKTGKYIGEIIDKKSEHYVVQILAVEKHPIQGDLHHPKTVDVPFFHERKALAFRERANIPSKMVKPYDGEIPVYTDSLKKAFHHLKEELQKEQNEYQVKSLQSLQSIQKEYELLYSIEF</sequence>
<dbReference type="AlphaFoldDB" id="A0AAJ1WKR7"/>
<dbReference type="SUPFAM" id="SSF141251">
    <property type="entry name" value="Kinase-associated protein B-like"/>
    <property type="match status" value="1"/>
</dbReference>
<accession>A0AAJ1WKR7</accession>
<dbReference type="GO" id="GO:0016301">
    <property type="term" value="F:kinase activity"/>
    <property type="evidence" value="ECO:0007669"/>
    <property type="project" value="UniProtKB-KW"/>
</dbReference>
<evidence type="ECO:0000313" key="1">
    <source>
        <dbReference type="EMBL" id="MDQ0216813.1"/>
    </source>
</evidence>
<dbReference type="InterPro" id="IPR038080">
    <property type="entry name" value="KapB_sf"/>
</dbReference>
<keyword evidence="1" id="KW-0418">Kinase</keyword>
<organism evidence="1 2">
    <name type="scientific">Oikeobacillus pervagus</name>
    <dbReference type="NCBI Taxonomy" id="1325931"/>
    <lineage>
        <taxon>Bacteria</taxon>
        <taxon>Bacillati</taxon>
        <taxon>Bacillota</taxon>
        <taxon>Bacilli</taxon>
        <taxon>Bacillales</taxon>
        <taxon>Bacillaceae</taxon>
        <taxon>Oikeobacillus</taxon>
    </lineage>
</organism>
<keyword evidence="2" id="KW-1185">Reference proteome</keyword>
<keyword evidence="1" id="KW-0808">Transferase</keyword>
<dbReference type="Proteomes" id="UP001237207">
    <property type="component" value="Unassembled WGS sequence"/>
</dbReference>
<name>A0AAJ1WKR7_9BACI</name>
<dbReference type="SMART" id="SM01298">
    <property type="entry name" value="KapB"/>
    <property type="match status" value="1"/>
</dbReference>
<dbReference type="RefSeq" id="WP_307258897.1">
    <property type="nucleotide sequence ID" value="NZ_JAUSUC010000080.1"/>
</dbReference>
<dbReference type="Gene3D" id="2.30.30.430">
    <property type="entry name" value="Kinase associated protein B domain"/>
    <property type="match status" value="1"/>
</dbReference>
<reference evidence="1" key="1">
    <citation type="submission" date="2023-07" db="EMBL/GenBank/DDBJ databases">
        <title>Genomic Encyclopedia of Type Strains, Phase IV (KMG-IV): sequencing the most valuable type-strain genomes for metagenomic binning, comparative biology and taxonomic classification.</title>
        <authorList>
            <person name="Goeker M."/>
        </authorList>
    </citation>
    <scope>NUCLEOTIDE SEQUENCE</scope>
    <source>
        <strain evidence="1">DSM 23947</strain>
    </source>
</reference>
<comment type="caution">
    <text evidence="1">The sequence shown here is derived from an EMBL/GenBank/DDBJ whole genome shotgun (WGS) entry which is preliminary data.</text>
</comment>
<gene>
    <name evidence="1" type="ORF">J2S13_003299</name>
</gene>
<protein>
    <submittedName>
        <fullName evidence="1">Kinase-associated protein B</fullName>
    </submittedName>
</protein>